<proteinExistence type="predicted"/>
<dbReference type="EMBL" id="JAFBEE010000014">
    <property type="protein sequence ID" value="MBM7615576.1"/>
    <property type="molecule type" value="Genomic_DNA"/>
</dbReference>
<protein>
    <recommendedName>
        <fullName evidence="3">YkuS family protein</fullName>
    </recommendedName>
</protein>
<evidence type="ECO:0000313" key="2">
    <source>
        <dbReference type="Proteomes" id="UP001314796"/>
    </source>
</evidence>
<organism evidence="1 2">
    <name type="scientific">Alkaliphilus hydrothermalis</name>
    <dbReference type="NCBI Taxonomy" id="1482730"/>
    <lineage>
        <taxon>Bacteria</taxon>
        <taxon>Bacillati</taxon>
        <taxon>Bacillota</taxon>
        <taxon>Clostridia</taxon>
        <taxon>Peptostreptococcales</taxon>
        <taxon>Natronincolaceae</taxon>
        <taxon>Alkaliphilus</taxon>
    </lineage>
</organism>
<reference evidence="1 2" key="1">
    <citation type="submission" date="2021-01" db="EMBL/GenBank/DDBJ databases">
        <title>Genomic Encyclopedia of Type Strains, Phase IV (KMG-IV): sequencing the most valuable type-strain genomes for metagenomic binning, comparative biology and taxonomic classification.</title>
        <authorList>
            <person name="Goeker M."/>
        </authorList>
    </citation>
    <scope>NUCLEOTIDE SEQUENCE [LARGE SCALE GENOMIC DNA]</scope>
    <source>
        <strain evidence="1 2">DSM 25890</strain>
    </source>
</reference>
<evidence type="ECO:0000313" key="1">
    <source>
        <dbReference type="EMBL" id="MBM7615576.1"/>
    </source>
</evidence>
<dbReference type="Proteomes" id="UP001314796">
    <property type="component" value="Unassembled WGS sequence"/>
</dbReference>
<keyword evidence="2" id="KW-1185">Reference proteome</keyword>
<sequence length="86" mass="9638">MKTVAVQEDLVDIREALNNKGYKIIDFKDEGHVDAIVYTNHHSGIASLNNDVSKDNLGAVLVNSTNKSIEEIVYIIEKRRYGSLFS</sequence>
<gene>
    <name evidence="1" type="ORF">JOC73_002146</name>
</gene>
<name>A0ABS2NRX0_9FIRM</name>
<dbReference type="RefSeq" id="WP_204402946.1">
    <property type="nucleotide sequence ID" value="NZ_JAFBEE010000014.1"/>
</dbReference>
<dbReference type="Pfam" id="PF03698">
    <property type="entry name" value="UPF0180"/>
    <property type="match status" value="1"/>
</dbReference>
<comment type="caution">
    <text evidence="1">The sequence shown here is derived from an EMBL/GenBank/DDBJ whole genome shotgun (WGS) entry which is preliminary data.</text>
</comment>
<dbReference type="InterPro" id="IPR005370">
    <property type="entry name" value="UPF0180"/>
</dbReference>
<evidence type="ECO:0008006" key="3">
    <source>
        <dbReference type="Google" id="ProtNLM"/>
    </source>
</evidence>
<accession>A0ABS2NRX0</accession>